<dbReference type="InterPro" id="IPR001611">
    <property type="entry name" value="Leu-rich_rpt"/>
</dbReference>
<accession>A0A8T2X3W9</accession>
<organism evidence="11 12">
    <name type="scientific">Populus deltoides</name>
    <name type="common">Eastern poplar</name>
    <name type="synonym">Eastern cottonwood</name>
    <dbReference type="NCBI Taxonomy" id="3696"/>
    <lineage>
        <taxon>Eukaryota</taxon>
        <taxon>Viridiplantae</taxon>
        <taxon>Streptophyta</taxon>
        <taxon>Embryophyta</taxon>
        <taxon>Tracheophyta</taxon>
        <taxon>Spermatophyta</taxon>
        <taxon>Magnoliopsida</taxon>
        <taxon>eudicotyledons</taxon>
        <taxon>Gunneridae</taxon>
        <taxon>Pentapetalae</taxon>
        <taxon>rosids</taxon>
        <taxon>fabids</taxon>
        <taxon>Malpighiales</taxon>
        <taxon>Salicaceae</taxon>
        <taxon>Saliceae</taxon>
        <taxon>Populus</taxon>
    </lineage>
</organism>
<dbReference type="Gene3D" id="3.80.10.10">
    <property type="entry name" value="Ribonuclease Inhibitor"/>
    <property type="match status" value="2"/>
</dbReference>
<dbReference type="EMBL" id="JACEGQ020000015">
    <property type="protein sequence ID" value="KAH8487720.1"/>
    <property type="molecule type" value="Genomic_DNA"/>
</dbReference>
<keyword evidence="9" id="KW-0325">Glycoprotein</keyword>
<dbReference type="GO" id="GO:0016020">
    <property type="term" value="C:membrane"/>
    <property type="evidence" value="ECO:0007669"/>
    <property type="project" value="UniProtKB-SubCell"/>
</dbReference>
<keyword evidence="7" id="KW-0472">Membrane</keyword>
<gene>
    <name evidence="11" type="ORF">H0E87_026335</name>
</gene>
<keyword evidence="4 10" id="KW-0732">Signal</keyword>
<evidence type="ECO:0000256" key="7">
    <source>
        <dbReference type="ARBA" id="ARBA00023136"/>
    </source>
</evidence>
<evidence type="ECO:0000256" key="4">
    <source>
        <dbReference type="ARBA" id="ARBA00022729"/>
    </source>
</evidence>
<evidence type="ECO:0000256" key="6">
    <source>
        <dbReference type="ARBA" id="ARBA00022989"/>
    </source>
</evidence>
<keyword evidence="3" id="KW-0812">Transmembrane</keyword>
<proteinExistence type="predicted"/>
<comment type="caution">
    <text evidence="11">The sequence shown here is derived from an EMBL/GenBank/DDBJ whole genome shotgun (WGS) entry which is preliminary data.</text>
</comment>
<keyword evidence="2" id="KW-0433">Leucine-rich repeat</keyword>
<keyword evidence="8" id="KW-0675">Receptor</keyword>
<sequence>MLELFSLAFLFGGGTDVGEALRGMICFQIHSQAISSMEQRTPCFANKLDGSLPSELGNCSSLVEPRLQNNLLEGNLPPESCNVENLEVLFLSNNARDWEKGRLSNLKILALYSNNVTDLHRIDQTANRLYGLIPPCVCNGTNPRVLMLGEFRFNGSFPIGICLFLRRVIRGDNLLSGSMPTDLERNSGISYLEVRGNLLEVPAVFGLWSNLSMIGFSGNKLSSSVTPELGELANLQVLRLSSNSLTGSILSDMSHCRKLIKMDLIKNQF</sequence>
<keyword evidence="12" id="KW-1185">Reference proteome</keyword>
<evidence type="ECO:0000313" key="11">
    <source>
        <dbReference type="EMBL" id="KAH8487720.1"/>
    </source>
</evidence>
<dbReference type="AlphaFoldDB" id="A0A8T2X3W9"/>
<evidence type="ECO:0000256" key="2">
    <source>
        <dbReference type="ARBA" id="ARBA00022614"/>
    </source>
</evidence>
<dbReference type="PANTHER" id="PTHR27000">
    <property type="entry name" value="LEUCINE-RICH REPEAT RECEPTOR-LIKE PROTEIN KINASE FAMILY PROTEIN-RELATED"/>
    <property type="match status" value="1"/>
</dbReference>
<keyword evidence="5" id="KW-0677">Repeat</keyword>
<evidence type="ECO:0000256" key="10">
    <source>
        <dbReference type="SAM" id="SignalP"/>
    </source>
</evidence>
<protein>
    <submittedName>
        <fullName evidence="11">Uncharacterized protein</fullName>
    </submittedName>
</protein>
<feature type="signal peptide" evidence="10">
    <location>
        <begin position="1"/>
        <end position="20"/>
    </location>
</feature>
<feature type="chain" id="PRO_5035737751" evidence="10">
    <location>
        <begin position="21"/>
        <end position="269"/>
    </location>
</feature>
<dbReference type="Proteomes" id="UP000807159">
    <property type="component" value="Chromosome 15"/>
</dbReference>
<comment type="subcellular location">
    <subcellularLocation>
        <location evidence="1">Membrane</location>
        <topology evidence="1">Single-pass type I membrane protein</topology>
    </subcellularLocation>
</comment>
<dbReference type="SUPFAM" id="SSF52058">
    <property type="entry name" value="L domain-like"/>
    <property type="match status" value="1"/>
</dbReference>
<dbReference type="PANTHER" id="PTHR27000:SF642">
    <property type="entry name" value="INACTIVE LEUCINE-RICH REPEAT RECEPTOR KINASE XIAO-RELATED"/>
    <property type="match status" value="1"/>
</dbReference>
<evidence type="ECO:0000313" key="12">
    <source>
        <dbReference type="Proteomes" id="UP000807159"/>
    </source>
</evidence>
<reference evidence="11" key="1">
    <citation type="journal article" date="2021" name="J. Hered.">
        <title>Genome Assembly of Salicaceae Populus deltoides (Eastern Cottonwood) I-69 Based on Nanopore Sequencing and Hi-C Technologies.</title>
        <authorList>
            <person name="Bai S."/>
            <person name="Wu H."/>
            <person name="Zhang J."/>
            <person name="Pan Z."/>
            <person name="Zhao W."/>
            <person name="Li Z."/>
            <person name="Tong C."/>
        </authorList>
    </citation>
    <scope>NUCLEOTIDE SEQUENCE</scope>
    <source>
        <tissue evidence="11">Leaf</tissue>
    </source>
</reference>
<dbReference type="InterPro" id="IPR032675">
    <property type="entry name" value="LRR_dom_sf"/>
</dbReference>
<evidence type="ECO:0000256" key="8">
    <source>
        <dbReference type="ARBA" id="ARBA00023170"/>
    </source>
</evidence>
<evidence type="ECO:0000256" key="5">
    <source>
        <dbReference type="ARBA" id="ARBA00022737"/>
    </source>
</evidence>
<keyword evidence="6" id="KW-1133">Transmembrane helix</keyword>
<evidence type="ECO:0000256" key="1">
    <source>
        <dbReference type="ARBA" id="ARBA00004479"/>
    </source>
</evidence>
<name>A0A8T2X3W9_POPDE</name>
<evidence type="ECO:0000256" key="3">
    <source>
        <dbReference type="ARBA" id="ARBA00022692"/>
    </source>
</evidence>
<evidence type="ECO:0000256" key="9">
    <source>
        <dbReference type="ARBA" id="ARBA00023180"/>
    </source>
</evidence>
<dbReference type="Pfam" id="PF00560">
    <property type="entry name" value="LRR_1"/>
    <property type="match status" value="1"/>
</dbReference>